<dbReference type="Proteomes" id="UP000266723">
    <property type="component" value="Unassembled WGS sequence"/>
</dbReference>
<reference evidence="2 3" key="1">
    <citation type="journal article" date="2020" name="BMC Genomics">
        <title>Intraspecific diversification of the crop wild relative Brassica cretica Lam. using demographic model selection.</title>
        <authorList>
            <person name="Kioukis A."/>
            <person name="Michalopoulou V.A."/>
            <person name="Briers L."/>
            <person name="Pirintsos S."/>
            <person name="Studholme D.J."/>
            <person name="Pavlidis P."/>
            <person name="Sarris P.F."/>
        </authorList>
    </citation>
    <scope>NUCLEOTIDE SEQUENCE [LARGE SCALE GENOMIC DNA]</scope>
    <source>
        <strain evidence="3">cv. PFS-1207/04</strain>
    </source>
</reference>
<evidence type="ECO:0000256" key="1">
    <source>
        <dbReference type="SAM" id="MobiDB-lite"/>
    </source>
</evidence>
<feature type="compositionally biased region" description="Polar residues" evidence="1">
    <location>
        <begin position="302"/>
        <end position="320"/>
    </location>
</feature>
<feature type="region of interest" description="Disordered" evidence="1">
    <location>
        <begin position="209"/>
        <end position="400"/>
    </location>
</feature>
<feature type="compositionally biased region" description="Polar residues" evidence="1">
    <location>
        <begin position="279"/>
        <end position="292"/>
    </location>
</feature>
<name>A0ABQ7EI43_BRACR</name>
<sequence length="400" mass="44045">MGLKGPEPVARIRAREGVAEVAEIVQQEAEIAELPQRFYILAPTVGKINEKHFCQETDLSFLSATMDPNQTTGITPSGVNDIDPIEPDSGAGVTPTWLTGANDATETAPTQRIPPIGTSSQDRSLPINQTSIPERAGARVWNRPGDRSSSDDLNRSQSRPISPTPLAQTRGGMMKTLIDEIRSQRIANEAIANRLDQAERKLAEHRAANIRERNQTPLDPLRATSNPQSTGLFGIPEIPSARSGRYMGENSQRPLPQGMTHRSLSYNGLDEIDTGLQRPRSTPIQFQNGSTERQGEPRTRISPPNHSIPENQTPSATRTYHQAGFDNPTEQARRHDLRGPVNIDPQRAKVPTNKRGREIEQESPSSPPPAPKKRVDIISWGQNSNTTDEIKSQTEGKLRC</sequence>
<feature type="compositionally biased region" description="Polar residues" evidence="1">
    <location>
        <begin position="117"/>
        <end position="132"/>
    </location>
</feature>
<feature type="compositionally biased region" description="Basic and acidic residues" evidence="1">
    <location>
        <begin position="144"/>
        <end position="154"/>
    </location>
</feature>
<feature type="compositionally biased region" description="Polar residues" evidence="1">
    <location>
        <begin position="249"/>
        <end position="266"/>
    </location>
</feature>
<accession>A0ABQ7EI43</accession>
<organism evidence="2 3">
    <name type="scientific">Brassica cretica</name>
    <name type="common">Mustard</name>
    <dbReference type="NCBI Taxonomy" id="69181"/>
    <lineage>
        <taxon>Eukaryota</taxon>
        <taxon>Viridiplantae</taxon>
        <taxon>Streptophyta</taxon>
        <taxon>Embryophyta</taxon>
        <taxon>Tracheophyta</taxon>
        <taxon>Spermatophyta</taxon>
        <taxon>Magnoliopsida</taxon>
        <taxon>eudicotyledons</taxon>
        <taxon>Gunneridae</taxon>
        <taxon>Pentapetalae</taxon>
        <taxon>rosids</taxon>
        <taxon>malvids</taxon>
        <taxon>Brassicales</taxon>
        <taxon>Brassicaceae</taxon>
        <taxon>Brassiceae</taxon>
        <taxon>Brassica</taxon>
    </lineage>
</organism>
<feature type="compositionally biased region" description="Basic and acidic residues" evidence="1">
    <location>
        <begin position="388"/>
        <end position="400"/>
    </location>
</feature>
<comment type="caution">
    <text evidence="2">The sequence shown here is derived from an EMBL/GenBank/DDBJ whole genome shotgun (WGS) entry which is preliminary data.</text>
</comment>
<feature type="compositionally biased region" description="Polar residues" evidence="1">
    <location>
        <begin position="155"/>
        <end position="167"/>
    </location>
</feature>
<proteinExistence type="predicted"/>
<protein>
    <submittedName>
        <fullName evidence="2">Uncharacterized protein</fullName>
    </submittedName>
</protein>
<evidence type="ECO:0000313" key="3">
    <source>
        <dbReference type="Proteomes" id="UP000266723"/>
    </source>
</evidence>
<gene>
    <name evidence="2" type="ORF">DY000_02023587</name>
</gene>
<dbReference type="EMBL" id="QGKV02000299">
    <property type="protein sequence ID" value="KAF3595899.1"/>
    <property type="molecule type" value="Genomic_DNA"/>
</dbReference>
<feature type="compositionally biased region" description="Polar residues" evidence="1">
    <location>
        <begin position="101"/>
        <end position="110"/>
    </location>
</feature>
<keyword evidence="3" id="KW-1185">Reference proteome</keyword>
<evidence type="ECO:0000313" key="2">
    <source>
        <dbReference type="EMBL" id="KAF3595899.1"/>
    </source>
</evidence>
<feature type="region of interest" description="Disordered" evidence="1">
    <location>
        <begin position="101"/>
        <end position="172"/>
    </location>
</feature>